<reference evidence="4 5" key="1">
    <citation type="submission" date="2016-08" db="EMBL/GenBank/DDBJ databases">
        <authorList>
            <person name="Seilhamer J.J."/>
        </authorList>
    </citation>
    <scope>NUCLEOTIDE SEQUENCE [LARGE SCALE GENOMIC DNA]</scope>
    <source>
        <strain evidence="4 5">KCTC 42603</strain>
    </source>
</reference>
<dbReference type="InterPro" id="IPR036680">
    <property type="entry name" value="SPOR-like_sf"/>
</dbReference>
<keyword evidence="2" id="KW-0472">Membrane</keyword>
<feature type="domain" description="SPOR" evidence="3">
    <location>
        <begin position="521"/>
        <end position="600"/>
    </location>
</feature>
<dbReference type="InterPro" id="IPR007730">
    <property type="entry name" value="SPOR-like_dom"/>
</dbReference>
<dbReference type="STRING" id="1656094.BFC18_16765"/>
<gene>
    <name evidence="4" type="ORF">BFC18_16765</name>
</gene>
<proteinExistence type="predicted"/>
<dbReference type="GO" id="GO:0042834">
    <property type="term" value="F:peptidoglycan binding"/>
    <property type="evidence" value="ECO:0007669"/>
    <property type="project" value="InterPro"/>
</dbReference>
<dbReference type="Pfam" id="PF05036">
    <property type="entry name" value="SPOR"/>
    <property type="match status" value="1"/>
</dbReference>
<evidence type="ECO:0000313" key="5">
    <source>
        <dbReference type="Proteomes" id="UP000175691"/>
    </source>
</evidence>
<accession>A0A1E7Z868</accession>
<evidence type="ECO:0000313" key="4">
    <source>
        <dbReference type="EMBL" id="OFC69718.1"/>
    </source>
</evidence>
<feature type="compositionally biased region" description="Low complexity" evidence="1">
    <location>
        <begin position="355"/>
        <end position="373"/>
    </location>
</feature>
<evidence type="ECO:0000256" key="1">
    <source>
        <dbReference type="SAM" id="MobiDB-lite"/>
    </source>
</evidence>
<dbReference type="Proteomes" id="UP000175691">
    <property type="component" value="Unassembled WGS sequence"/>
</dbReference>
<feature type="region of interest" description="Disordered" evidence="1">
    <location>
        <begin position="426"/>
        <end position="497"/>
    </location>
</feature>
<dbReference type="AlphaFoldDB" id="A0A1E7Z868"/>
<dbReference type="OrthoDB" id="6189127at2"/>
<dbReference type="Gene3D" id="3.30.70.1070">
    <property type="entry name" value="Sporulation related repeat"/>
    <property type="match status" value="1"/>
</dbReference>
<evidence type="ECO:0000259" key="3">
    <source>
        <dbReference type="PROSITE" id="PS51724"/>
    </source>
</evidence>
<dbReference type="PROSITE" id="PS51724">
    <property type="entry name" value="SPOR"/>
    <property type="match status" value="1"/>
</dbReference>
<dbReference type="EMBL" id="MDHN01000037">
    <property type="protein sequence ID" value="OFC69718.1"/>
    <property type="molecule type" value="Genomic_DNA"/>
</dbReference>
<dbReference type="RefSeq" id="WP_070126516.1">
    <property type="nucleotide sequence ID" value="NZ_MDHN01000037.1"/>
</dbReference>
<organism evidence="4 5">
    <name type="scientific">Alteromonas confluentis</name>
    <dbReference type="NCBI Taxonomy" id="1656094"/>
    <lineage>
        <taxon>Bacteria</taxon>
        <taxon>Pseudomonadati</taxon>
        <taxon>Pseudomonadota</taxon>
        <taxon>Gammaproteobacteria</taxon>
        <taxon>Alteromonadales</taxon>
        <taxon>Alteromonadaceae</taxon>
        <taxon>Alteromonas/Salinimonas group</taxon>
        <taxon>Alteromonas</taxon>
    </lineage>
</organism>
<feature type="compositionally biased region" description="Acidic residues" evidence="1">
    <location>
        <begin position="439"/>
        <end position="449"/>
    </location>
</feature>
<evidence type="ECO:0000256" key="2">
    <source>
        <dbReference type="SAM" id="Phobius"/>
    </source>
</evidence>
<protein>
    <recommendedName>
        <fullName evidence="3">SPOR domain-containing protein</fullName>
    </recommendedName>
</protein>
<comment type="caution">
    <text evidence="4">The sequence shown here is derived from an EMBL/GenBank/DDBJ whole genome shotgun (WGS) entry which is preliminary data.</text>
</comment>
<feature type="compositionally biased region" description="Polar residues" evidence="1">
    <location>
        <begin position="329"/>
        <end position="340"/>
    </location>
</feature>
<feature type="compositionally biased region" description="Polar residues" evidence="1">
    <location>
        <begin position="471"/>
        <end position="482"/>
    </location>
</feature>
<keyword evidence="2" id="KW-0812">Transmembrane</keyword>
<sequence length="613" mass="67910">MQSELHERLEYLVNYSSQLIFVSGDSAAQQKKTLESFVFQQHDETEIAYVTADPIMELADYRRQLCRQLLGTLVGSYTRPLNELLAGLNEHVGPILITITQAEYIPDSLLQELWDLVLQSRFAGNKQHLNVLLFGESSWAERAKKWLPAKNTDTPLLISSQSVATQQPGSELDKMIENRRKAFHEHVAKRDGYDGYMETQSTSLLKKPLFITLMILLLLSIFIAIVYWQYRDDIDALFSPIDQNRPPYTTAVEPGSAFNELANEEAEEAQAADQPVVSWDDAVASIDNNDSAQPAESADTESEDLLSFIEDVSADPEARSGNVDGEDLATNTQNRATSTVPEEPMAASGFDNLITGTNSSTSNGTSTSTSGSGESREQFTASQIEELPLSRRNSESRAAVAAALSGQTDSYREPVVEAPVEEVLAEEPVVEASTPAELAEAEPSPEEATIETPAITPSQPKPVQVAKTEPAQPTVTQPSVTRTQEETPSEPTREVIQSRDSSLKSIAASSPNYDNWELVNNINPDDYIIQLAGLKDEALMQEFIEDNSMESFIWIYRTNRYGGNWFVVLFNDRFSTFSEANAAIKSIPAFQGSEKIFIKRGRNVIEEIEKVFP</sequence>
<name>A0A1E7Z868_9ALTE</name>
<keyword evidence="2" id="KW-1133">Transmembrane helix</keyword>
<feature type="transmembrane region" description="Helical" evidence="2">
    <location>
        <begin position="209"/>
        <end position="230"/>
    </location>
</feature>
<keyword evidence="5" id="KW-1185">Reference proteome</keyword>
<feature type="region of interest" description="Disordered" evidence="1">
    <location>
        <begin position="314"/>
        <end position="394"/>
    </location>
</feature>